<dbReference type="GO" id="GO:0005524">
    <property type="term" value="F:ATP binding"/>
    <property type="evidence" value="ECO:0007669"/>
    <property type="project" value="UniProtKB-UniRule"/>
</dbReference>
<comment type="cofactor">
    <cofactor evidence="3">
        <name>Mg(2+)</name>
        <dbReference type="ChEBI" id="CHEBI:18420"/>
    </cofactor>
</comment>
<dbReference type="NCBIfam" id="TIGR01085">
    <property type="entry name" value="murE"/>
    <property type="match status" value="1"/>
</dbReference>
<comment type="caution">
    <text evidence="7">The sequence shown here is derived from an EMBL/GenBank/DDBJ whole genome shotgun (WGS) entry which is preliminary data.</text>
</comment>
<gene>
    <name evidence="3" type="primary">murE</name>
    <name evidence="7" type="ORF">IV81_GL001251</name>
</gene>
<keyword evidence="3 4" id="KW-0133">Cell shape</keyword>
<dbReference type="PANTHER" id="PTHR23135">
    <property type="entry name" value="MUR LIGASE FAMILY MEMBER"/>
    <property type="match status" value="1"/>
</dbReference>
<dbReference type="SUPFAM" id="SSF63418">
    <property type="entry name" value="MurE/MurF N-terminal domain"/>
    <property type="match status" value="1"/>
</dbReference>
<feature type="binding site" evidence="3">
    <location>
        <position position="186"/>
    </location>
    <ligand>
        <name>UDP-N-acetyl-alpha-D-muramoyl-L-alanyl-D-glutamate</name>
        <dbReference type="ChEBI" id="CHEBI:83900"/>
    </ligand>
</feature>
<comment type="caution">
    <text evidence="3">Lacks conserved residue(s) required for the propagation of feature annotation.</text>
</comment>
<dbReference type="InterPro" id="IPR004101">
    <property type="entry name" value="Mur_ligase_C"/>
</dbReference>
<feature type="binding site" evidence="3">
    <location>
        <position position="36"/>
    </location>
    <ligand>
        <name>UDP-N-acetyl-alpha-D-muramoyl-L-alanyl-D-glutamate</name>
        <dbReference type="ChEBI" id="CHEBI:83900"/>
    </ligand>
</feature>
<evidence type="ECO:0000256" key="1">
    <source>
        <dbReference type="ARBA" id="ARBA00004752"/>
    </source>
</evidence>
<accession>A0A0R2L499</accession>
<dbReference type="GO" id="GO:0005737">
    <property type="term" value="C:cytoplasm"/>
    <property type="evidence" value="ECO:0007669"/>
    <property type="project" value="UniProtKB-SubCell"/>
</dbReference>
<dbReference type="Gene3D" id="3.40.1390.10">
    <property type="entry name" value="MurE/MurF, N-terminal domain"/>
    <property type="match status" value="1"/>
</dbReference>
<dbReference type="PATRIC" id="fig|331679.3.peg.1278"/>
<comment type="pathway">
    <text evidence="1 3 4">Cell wall biogenesis; peptidoglycan biosynthesis.</text>
</comment>
<dbReference type="Gene3D" id="3.90.190.20">
    <property type="entry name" value="Mur ligase, C-terminal domain"/>
    <property type="match status" value="1"/>
</dbReference>
<keyword evidence="3" id="KW-0547">Nucleotide-binding</keyword>
<dbReference type="GO" id="GO:0071555">
    <property type="term" value="P:cell wall organization"/>
    <property type="evidence" value="ECO:0007669"/>
    <property type="project" value="UniProtKB-KW"/>
</dbReference>
<evidence type="ECO:0000256" key="4">
    <source>
        <dbReference type="RuleBase" id="RU004135"/>
    </source>
</evidence>
<dbReference type="SUPFAM" id="SSF53244">
    <property type="entry name" value="MurD-like peptide ligases, peptide-binding domain"/>
    <property type="match status" value="1"/>
</dbReference>
<keyword evidence="3" id="KW-0460">Magnesium</keyword>
<dbReference type="InterPro" id="IPR036565">
    <property type="entry name" value="Mur-like_cat_sf"/>
</dbReference>
<dbReference type="STRING" id="331679.IV81_GL001251"/>
<keyword evidence="3" id="KW-0067">ATP-binding</keyword>
<reference evidence="7 8" key="1">
    <citation type="journal article" date="2015" name="Genome Announc.">
        <title>Expanding the biotechnology potential of lactobacilli through comparative genomics of 213 strains and associated genera.</title>
        <authorList>
            <person name="Sun Z."/>
            <person name="Harris H.M."/>
            <person name="McCann A."/>
            <person name="Guo C."/>
            <person name="Argimon S."/>
            <person name="Zhang W."/>
            <person name="Yang X."/>
            <person name="Jeffery I.B."/>
            <person name="Cooney J.C."/>
            <person name="Kagawa T.F."/>
            <person name="Liu W."/>
            <person name="Song Y."/>
            <person name="Salvetti E."/>
            <person name="Wrobel A."/>
            <person name="Rasinkangas P."/>
            <person name="Parkhill J."/>
            <person name="Rea M.C."/>
            <person name="O'Sullivan O."/>
            <person name="Ritari J."/>
            <person name="Douillard F.P."/>
            <person name="Paul Ross R."/>
            <person name="Yang R."/>
            <person name="Briner A.E."/>
            <person name="Felis G.E."/>
            <person name="de Vos W.M."/>
            <person name="Barrangou R."/>
            <person name="Klaenhammer T.R."/>
            <person name="Caufield P.W."/>
            <person name="Cui Y."/>
            <person name="Zhang H."/>
            <person name="O'Toole P.W."/>
        </authorList>
    </citation>
    <scope>NUCLEOTIDE SEQUENCE [LARGE SCALE GENOMIC DNA]</scope>
    <source>
        <strain evidence="7 8">DSM 18001</strain>
    </source>
</reference>
<keyword evidence="3 4" id="KW-0131">Cell cycle</keyword>
<keyword evidence="3 4" id="KW-0132">Cell division</keyword>
<keyword evidence="3 4" id="KW-0961">Cell wall biogenesis/degradation</keyword>
<dbReference type="Pfam" id="PF08245">
    <property type="entry name" value="Mur_ligase_M"/>
    <property type="match status" value="1"/>
</dbReference>
<comment type="subcellular location">
    <subcellularLocation>
        <location evidence="3 4">Cytoplasm</location>
    </subcellularLocation>
</comment>
<dbReference type="InterPro" id="IPR035911">
    <property type="entry name" value="MurE/MurF_N"/>
</dbReference>
<feature type="binding site" evidence="3">
    <location>
        <position position="194"/>
    </location>
    <ligand>
        <name>UDP-N-acetyl-alpha-D-muramoyl-L-alanyl-D-glutamate</name>
        <dbReference type="ChEBI" id="CHEBI:83900"/>
    </ligand>
</feature>
<evidence type="ECO:0000256" key="2">
    <source>
        <dbReference type="ARBA" id="ARBA00005898"/>
    </source>
</evidence>
<feature type="domain" description="Mur ligase central" evidence="6">
    <location>
        <begin position="111"/>
        <end position="328"/>
    </location>
</feature>
<dbReference type="EMBL" id="JQBX01000004">
    <property type="protein sequence ID" value="KRN94614.1"/>
    <property type="molecule type" value="Genomic_DNA"/>
</dbReference>
<dbReference type="InterPro" id="IPR036615">
    <property type="entry name" value="Mur_ligase_C_dom_sf"/>
</dbReference>
<dbReference type="GO" id="GO:0016881">
    <property type="term" value="F:acid-amino acid ligase activity"/>
    <property type="evidence" value="ECO:0007669"/>
    <property type="project" value="UniProtKB-UniRule"/>
</dbReference>
<evidence type="ECO:0000259" key="6">
    <source>
        <dbReference type="Pfam" id="PF08245"/>
    </source>
</evidence>
<dbReference type="GO" id="GO:0051301">
    <property type="term" value="P:cell division"/>
    <property type="evidence" value="ECO:0007669"/>
    <property type="project" value="UniProtKB-KW"/>
</dbReference>
<dbReference type="NCBIfam" id="NF001130">
    <property type="entry name" value="PRK00139.2-4"/>
    <property type="match status" value="1"/>
</dbReference>
<dbReference type="AlphaFoldDB" id="A0A0R2L499"/>
<name>A0A0R2L499_9LACO</name>
<dbReference type="RefSeq" id="WP_057801979.1">
    <property type="nucleotide sequence ID" value="NZ_JQBX01000004.1"/>
</dbReference>
<feature type="modified residue" description="N6-carboxylysine" evidence="3">
    <location>
        <position position="228"/>
    </location>
</feature>
<evidence type="ECO:0000256" key="3">
    <source>
        <dbReference type="HAMAP-Rule" id="MF_00208"/>
    </source>
</evidence>
<keyword evidence="3 7" id="KW-0436">Ligase</keyword>
<dbReference type="HAMAP" id="MF_00208">
    <property type="entry name" value="MurE"/>
    <property type="match status" value="1"/>
</dbReference>
<comment type="function">
    <text evidence="3">Catalyzes the addition of an amino acid to the nucleotide precursor UDP-N-acetylmuramoyl-L-alanyl-D-glutamate (UMAG) in the biosynthesis of bacterial cell-wall peptidoglycan.</text>
</comment>
<evidence type="ECO:0000313" key="8">
    <source>
        <dbReference type="Proteomes" id="UP000051859"/>
    </source>
</evidence>
<evidence type="ECO:0000259" key="5">
    <source>
        <dbReference type="Pfam" id="PF02875"/>
    </source>
</evidence>
<proteinExistence type="inferred from homology"/>
<dbReference type="Pfam" id="PF02875">
    <property type="entry name" value="Mur_ligase_C"/>
    <property type="match status" value="1"/>
</dbReference>
<organism evidence="7 8">
    <name type="scientific">Pediococcus stilesii</name>
    <dbReference type="NCBI Taxonomy" id="331679"/>
    <lineage>
        <taxon>Bacteria</taxon>
        <taxon>Bacillati</taxon>
        <taxon>Bacillota</taxon>
        <taxon>Bacilli</taxon>
        <taxon>Lactobacillales</taxon>
        <taxon>Lactobacillaceae</taxon>
        <taxon>Pediococcus</taxon>
    </lineage>
</organism>
<comment type="similarity">
    <text evidence="2 3">Belongs to the MurCDEF family. MurE subfamily.</text>
</comment>
<sequence>MELEIATVKAILTEHDLLKEIKTNGTTLNTGVTYDSRVVKPNDMFFCKGNFKPEYLSVAKEKGATAYVSETEYPEGAGMTAVIVTNVTRAMAVLSATYYDFPQNDLYIIGITGTKGKTSSAYFTHAILNQKYPGQVALFSTIDRIVGPKAEDTFKSDLTTPESMNLFHDMRRAVDNGMKYLVMEVSSQAYLRDRVYGLKFDCGIFLNITPDHIGRNEHKDFEDYLHCKLQLMVNSKRCIIDADTDRFEDVFGAAKATTEPDQIYLFSADTEAGGVDFNIQDNEDDLAVNRFTIVDTDNSRGLNITGDYDLNVAGDYNQSNATAAIIAAGLVGANHEDAINPLSEIVIPGRMEHLEIENHGTVFVDYAHNYASLHALLKFLKHQYQNGRVIVVVGSPGDKGISRRAGFGKALSEQADIAYLTTDDPGFEKPEKIIKQIELSIEPNTVEIKEVLDRRDAIQQAIELSGSQDVVVLAGKGEDPYQKIEGVDEPWPTDMGVAKEVKRGLIYGKTNK</sequence>
<dbReference type="InterPro" id="IPR013221">
    <property type="entry name" value="Mur_ligase_cen"/>
</dbReference>
<feature type="domain" description="Mur ligase C-terminal" evidence="5">
    <location>
        <begin position="349"/>
        <end position="477"/>
    </location>
</feature>
<dbReference type="UniPathway" id="UPA00219"/>
<dbReference type="GO" id="GO:0009252">
    <property type="term" value="P:peptidoglycan biosynthetic process"/>
    <property type="evidence" value="ECO:0007669"/>
    <property type="project" value="UniProtKB-UniRule"/>
</dbReference>
<dbReference type="EC" id="6.3.2.-" evidence="3"/>
<dbReference type="Gene3D" id="3.40.1190.10">
    <property type="entry name" value="Mur-like, catalytic domain"/>
    <property type="match status" value="1"/>
</dbReference>
<feature type="binding site" evidence="3">
    <location>
        <begin position="159"/>
        <end position="160"/>
    </location>
    <ligand>
        <name>UDP-N-acetyl-alpha-D-muramoyl-L-alanyl-D-glutamate</name>
        <dbReference type="ChEBI" id="CHEBI:83900"/>
    </ligand>
</feature>
<keyword evidence="3" id="KW-0963">Cytoplasm</keyword>
<dbReference type="PANTHER" id="PTHR23135:SF4">
    <property type="entry name" value="UDP-N-ACETYLMURAMOYL-L-ALANYL-D-GLUTAMATE--2,6-DIAMINOPIMELATE LIGASE MURE HOMOLOG, CHLOROPLASTIC"/>
    <property type="match status" value="1"/>
</dbReference>
<comment type="PTM">
    <text evidence="3">Carboxylation is probably crucial for Mg(2+) binding and, consequently, for the gamma-phosphate positioning of ATP.</text>
</comment>
<dbReference type="GO" id="GO:0000287">
    <property type="term" value="F:magnesium ion binding"/>
    <property type="evidence" value="ECO:0007669"/>
    <property type="project" value="UniProtKB-UniRule"/>
</dbReference>
<keyword evidence="3 4" id="KW-0573">Peptidoglycan synthesis</keyword>
<dbReference type="SUPFAM" id="SSF53623">
    <property type="entry name" value="MurD-like peptide ligases, catalytic domain"/>
    <property type="match status" value="1"/>
</dbReference>
<dbReference type="Proteomes" id="UP000051859">
    <property type="component" value="Unassembled WGS sequence"/>
</dbReference>
<feature type="binding site" evidence="3">
    <location>
        <begin position="113"/>
        <end position="119"/>
    </location>
    <ligand>
        <name>ATP</name>
        <dbReference type="ChEBI" id="CHEBI:30616"/>
    </ligand>
</feature>
<dbReference type="InterPro" id="IPR005761">
    <property type="entry name" value="UDP-N-AcMur-Glu-dNH2Pim_ligase"/>
</dbReference>
<evidence type="ECO:0000313" key="7">
    <source>
        <dbReference type="EMBL" id="KRN94614.1"/>
    </source>
</evidence>
<protein>
    <recommendedName>
        <fullName evidence="3">UDP-N-acetylmuramyl-tripeptide synthetase</fullName>
        <ecNumber evidence="3">6.3.2.-</ecNumber>
    </recommendedName>
    <alternativeName>
        <fullName evidence="3">UDP-MurNAc-tripeptide synthetase</fullName>
    </alternativeName>
</protein>
<keyword evidence="8" id="KW-1185">Reference proteome</keyword>
<dbReference type="GO" id="GO:0008360">
    <property type="term" value="P:regulation of cell shape"/>
    <property type="evidence" value="ECO:0007669"/>
    <property type="project" value="UniProtKB-KW"/>
</dbReference>